<keyword evidence="2" id="KW-0812">Transmembrane</keyword>
<evidence type="ECO:0000256" key="1">
    <source>
        <dbReference type="SAM" id="MobiDB-lite"/>
    </source>
</evidence>
<protein>
    <submittedName>
        <fullName evidence="3 5">Uncharacterized protein</fullName>
    </submittedName>
</protein>
<sequence>MVVNTTVAASSWHPTLTCGSSKLVLPSGHTPSNRHDRWATPGEGLRCCVFLHTWYVCSLSPALPTLPSSPLLFPAHSPLFLLLLLLPLFSPFFFLSLLLSFTITSPLLPFSSPFPSPPRSKKSYGEGDMQSTIKAIYGPCIKVTAPLLSSDGTKMLKEKSQILKRWAEHFRSVLNCSSAISDAAIDRLPPVDMNNGLHLLPSLPETIRVVQLISSGKAPGSNAFPPEDCKHVRPLLIAEIPTLPGNVAPRTSSSGFQRRDHRSSLQAEGEPATL</sequence>
<reference evidence="5" key="1">
    <citation type="submission" date="2016-06" db="UniProtKB">
        <authorList>
            <consortium name="WormBaseParasite"/>
        </authorList>
    </citation>
    <scope>IDENTIFICATION</scope>
</reference>
<name>A0A183SM60_SCHSO</name>
<reference evidence="3 4" key="2">
    <citation type="submission" date="2018-11" db="EMBL/GenBank/DDBJ databases">
        <authorList>
            <consortium name="Pathogen Informatics"/>
        </authorList>
    </citation>
    <scope>NUCLEOTIDE SEQUENCE [LARGE SCALE GENOMIC DNA]</scope>
    <source>
        <strain evidence="3 4">NST_G2</strain>
    </source>
</reference>
<organism evidence="5">
    <name type="scientific">Schistocephalus solidus</name>
    <name type="common">Tapeworm</name>
    <dbReference type="NCBI Taxonomy" id="70667"/>
    <lineage>
        <taxon>Eukaryota</taxon>
        <taxon>Metazoa</taxon>
        <taxon>Spiralia</taxon>
        <taxon>Lophotrochozoa</taxon>
        <taxon>Platyhelminthes</taxon>
        <taxon>Cestoda</taxon>
        <taxon>Eucestoda</taxon>
        <taxon>Diphyllobothriidea</taxon>
        <taxon>Diphyllobothriidae</taxon>
        <taxon>Schistocephalus</taxon>
    </lineage>
</organism>
<dbReference type="OrthoDB" id="10071239at2759"/>
<keyword evidence="4" id="KW-1185">Reference proteome</keyword>
<dbReference type="Proteomes" id="UP000275846">
    <property type="component" value="Unassembled WGS sequence"/>
</dbReference>
<dbReference type="EMBL" id="UYSU01033200">
    <property type="protein sequence ID" value="VDL91693.1"/>
    <property type="molecule type" value="Genomic_DNA"/>
</dbReference>
<dbReference type="WBParaSite" id="SSLN_0000547901-mRNA-1">
    <property type="protein sequence ID" value="SSLN_0000547901-mRNA-1"/>
    <property type="gene ID" value="SSLN_0000547901"/>
</dbReference>
<gene>
    <name evidence="3" type="ORF">SSLN_LOCUS5308</name>
</gene>
<feature type="region of interest" description="Disordered" evidence="1">
    <location>
        <begin position="243"/>
        <end position="274"/>
    </location>
</feature>
<feature type="transmembrane region" description="Helical" evidence="2">
    <location>
        <begin position="79"/>
        <end position="101"/>
    </location>
</feature>
<evidence type="ECO:0000313" key="4">
    <source>
        <dbReference type="Proteomes" id="UP000275846"/>
    </source>
</evidence>
<keyword evidence="2" id="KW-1133">Transmembrane helix</keyword>
<evidence type="ECO:0000313" key="5">
    <source>
        <dbReference type="WBParaSite" id="SSLN_0000547901-mRNA-1"/>
    </source>
</evidence>
<evidence type="ECO:0000256" key="2">
    <source>
        <dbReference type="SAM" id="Phobius"/>
    </source>
</evidence>
<accession>A0A183SM60</accession>
<evidence type="ECO:0000313" key="3">
    <source>
        <dbReference type="EMBL" id="VDL91693.1"/>
    </source>
</evidence>
<dbReference type="AlphaFoldDB" id="A0A183SM60"/>
<proteinExistence type="predicted"/>
<keyword evidence="2" id="KW-0472">Membrane</keyword>